<name>A0AAE9XQT5_9PROT</name>
<accession>A0AAE9XQT5</accession>
<evidence type="ECO:0000313" key="2">
    <source>
        <dbReference type="EMBL" id="WCL55598.1"/>
    </source>
</evidence>
<gene>
    <name evidence="2" type="ORF">PH603_07465</name>
</gene>
<dbReference type="InterPro" id="IPR051044">
    <property type="entry name" value="MAG_DAG_Lipase"/>
</dbReference>
<dbReference type="RefSeq" id="WP_289505435.1">
    <property type="nucleotide sequence ID" value="NZ_CP116805.1"/>
</dbReference>
<feature type="domain" description="Serine aminopeptidase S33" evidence="1">
    <location>
        <begin position="27"/>
        <end position="272"/>
    </location>
</feature>
<sequence>MVREARFVLARPDGEKIAVYHWTSGQTPRAVAVVAHGMGEHAGRYKRPMADLIADGIDVYAMDHRGHGATIDLGDRDPGDFGPGGFNAVARDVGAVIKLARLANPGLPVLLIGHSMGSFISQAVALEHSGQLAGLVLIGTASVDVLMENLADEPDVLAAFNRCFEPARTQCDWLSRDPDEVDAYIADPLCGFSLVPASMATLAAAGSLLADPSALKGIRRSLPILIMVGSEDPVATTYGRYKELVKRYKTAGLDPSTLEFSHARHEILNETNEREVVAALLSWVNVAISNDADRAARSDVGRRATK</sequence>
<dbReference type="AlphaFoldDB" id="A0AAE9XQT5"/>
<dbReference type="KEGG" id="gso:PH603_07465"/>
<evidence type="ECO:0000259" key="1">
    <source>
        <dbReference type="Pfam" id="PF12146"/>
    </source>
</evidence>
<dbReference type="PANTHER" id="PTHR11614">
    <property type="entry name" value="PHOSPHOLIPASE-RELATED"/>
    <property type="match status" value="1"/>
</dbReference>
<keyword evidence="2" id="KW-0378">Hydrolase</keyword>
<organism evidence="2 3">
    <name type="scientific">Gimibacter soli</name>
    <dbReference type="NCBI Taxonomy" id="3024400"/>
    <lineage>
        <taxon>Bacteria</taxon>
        <taxon>Pseudomonadati</taxon>
        <taxon>Pseudomonadota</taxon>
        <taxon>Alphaproteobacteria</taxon>
        <taxon>Kordiimonadales</taxon>
        <taxon>Temperatibacteraceae</taxon>
        <taxon>Gimibacter</taxon>
    </lineage>
</organism>
<dbReference type="InterPro" id="IPR022742">
    <property type="entry name" value="Hydrolase_4"/>
</dbReference>
<reference evidence="2" key="1">
    <citation type="submission" date="2023-01" db="EMBL/GenBank/DDBJ databases">
        <title>The genome sequence of Kordiimonadaceae bacterium 6D33.</title>
        <authorList>
            <person name="Liu Y."/>
        </authorList>
    </citation>
    <scope>NUCLEOTIDE SEQUENCE</scope>
    <source>
        <strain evidence="2">6D33</strain>
    </source>
</reference>
<protein>
    <submittedName>
        <fullName evidence="2">Alpha/beta fold hydrolase</fullName>
    </submittedName>
</protein>
<dbReference type="EMBL" id="CP116805">
    <property type="protein sequence ID" value="WCL55598.1"/>
    <property type="molecule type" value="Genomic_DNA"/>
</dbReference>
<dbReference type="Proteomes" id="UP001217500">
    <property type="component" value="Chromosome"/>
</dbReference>
<dbReference type="InterPro" id="IPR029058">
    <property type="entry name" value="AB_hydrolase_fold"/>
</dbReference>
<dbReference type="Gene3D" id="3.40.50.1820">
    <property type="entry name" value="alpha/beta hydrolase"/>
    <property type="match status" value="1"/>
</dbReference>
<keyword evidence="3" id="KW-1185">Reference proteome</keyword>
<dbReference type="Pfam" id="PF12146">
    <property type="entry name" value="Hydrolase_4"/>
    <property type="match status" value="1"/>
</dbReference>
<dbReference type="GO" id="GO:0016787">
    <property type="term" value="F:hydrolase activity"/>
    <property type="evidence" value="ECO:0007669"/>
    <property type="project" value="UniProtKB-KW"/>
</dbReference>
<dbReference type="SUPFAM" id="SSF53474">
    <property type="entry name" value="alpha/beta-Hydrolases"/>
    <property type="match status" value="1"/>
</dbReference>
<proteinExistence type="predicted"/>
<evidence type="ECO:0000313" key="3">
    <source>
        <dbReference type="Proteomes" id="UP001217500"/>
    </source>
</evidence>